<keyword evidence="2" id="KW-1185">Reference proteome</keyword>
<sequence length="280" mass="31408">MALTTDEIADHPALPACIRQQCAVLVQTFEANPRLASVFATQQRWLMAHAALALYFRRNVKGFKITEFLDLVEQHKVASRNTADTFVKEMQQYNFARTVAGGSDRRTRPIEPTETSLQEIHGWLLVHLATLDGLDHGSRCQAYLARPDLLGLTQPLIADALLASPMIREPEKTFSLFTWLNNGGIVMDRIIAGIADSDVHAEQIPTAITSVKEMAAWLRLSRSHLVRKLRDAEALGSIGWQGKRGQSVMWVSQRFRQEYTMAQAVKLAIIDQAYEKAIRA</sequence>
<protein>
    <submittedName>
        <fullName evidence="1">Uncharacterized protein</fullName>
    </submittedName>
</protein>
<evidence type="ECO:0000313" key="2">
    <source>
        <dbReference type="Proteomes" id="UP000616151"/>
    </source>
</evidence>
<proteinExistence type="predicted"/>
<accession>A0ACC5R6Z5</accession>
<gene>
    <name evidence="1" type="ORF">JHL16_18845</name>
</gene>
<evidence type="ECO:0000313" key="1">
    <source>
        <dbReference type="EMBL" id="MBK1868419.1"/>
    </source>
</evidence>
<reference evidence="1" key="1">
    <citation type="submission" date="2021-01" db="EMBL/GenBank/DDBJ databases">
        <authorList>
            <person name="Sun Q."/>
        </authorList>
    </citation>
    <scope>NUCLEOTIDE SEQUENCE</scope>
    <source>
        <strain evidence="1">YIM B02566</strain>
    </source>
</reference>
<dbReference type="EMBL" id="JAENHL010000007">
    <property type="protein sequence ID" value="MBK1868419.1"/>
    <property type="molecule type" value="Genomic_DNA"/>
</dbReference>
<name>A0ACC5R6Z5_9HYPH</name>
<comment type="caution">
    <text evidence="1">The sequence shown here is derived from an EMBL/GenBank/DDBJ whole genome shotgun (WGS) entry which is preliminary data.</text>
</comment>
<dbReference type="Proteomes" id="UP000616151">
    <property type="component" value="Unassembled WGS sequence"/>
</dbReference>
<organism evidence="1 2">
    <name type="scientific">Taklimakanibacter albus</name>
    <dbReference type="NCBI Taxonomy" id="2800327"/>
    <lineage>
        <taxon>Bacteria</taxon>
        <taxon>Pseudomonadati</taxon>
        <taxon>Pseudomonadota</taxon>
        <taxon>Alphaproteobacteria</taxon>
        <taxon>Hyphomicrobiales</taxon>
        <taxon>Aestuariivirgaceae</taxon>
        <taxon>Taklimakanibacter</taxon>
    </lineage>
</organism>